<protein>
    <recommendedName>
        <fullName evidence="5">Restriction endonuclease subunit S</fullName>
    </recommendedName>
</protein>
<name>A0A3G2JH52_9ACTN</name>
<dbReference type="GO" id="GO:0009307">
    <property type="term" value="P:DNA restriction-modification system"/>
    <property type="evidence" value="ECO:0007669"/>
    <property type="project" value="UniProtKB-KW"/>
</dbReference>
<dbReference type="AlphaFoldDB" id="A0A3G2JH52"/>
<evidence type="ECO:0000256" key="2">
    <source>
        <dbReference type="ARBA" id="ARBA00023125"/>
    </source>
</evidence>
<dbReference type="PANTHER" id="PTHR30408">
    <property type="entry name" value="TYPE-1 RESTRICTION ENZYME ECOKI SPECIFICITY PROTEIN"/>
    <property type="match status" value="1"/>
</dbReference>
<proteinExistence type="predicted"/>
<reference evidence="3 4" key="1">
    <citation type="submission" date="2018-10" db="EMBL/GenBank/DDBJ databases">
        <title>The genome of Streptomyces dangxiongensis Z022.</title>
        <authorList>
            <person name="Zhang B."/>
        </authorList>
    </citation>
    <scope>NUCLEOTIDE SEQUENCE [LARGE SCALE GENOMIC DNA]</scope>
    <source>
        <strain evidence="3 4">Z022</strain>
    </source>
</reference>
<sequence length="410" mass="44607">MADWKFVEYQSLAAPEDRSAFAMGPFGSRITKEDYVRDGVPIIRGTNLARGILDGEFVYITEEKADEVLSANVFPGDVVFTHRGAIGQVSVVPRRLGYSRYVIDSSQLRSRLDPARALPEFYHYWFRSEAGRRSLLTHTSAVGGSGMAAPLTSIRTLPVPHPPMAEQEGVVAVLGALDDKIAANSRILAATRELALAHYDRAVESADAVRVAVGSVTSALHRGVTHRYTDAPDGVILLDQECVREGRVITESARRALREEVDAARILQRHDVLVTSYGAGTLGRVARWTADANAVPGARLLTVRFAPELTDPLCAGFAMLRAQPRIEAMAEGTPRQTGLRETHLAALELLLPADAHRPALRATLEALENRADHGQAESATLAELRDSLLPQLMTGRLRVRDAEAVVEDAT</sequence>
<dbReference type="Proteomes" id="UP000268329">
    <property type="component" value="Chromosome"/>
</dbReference>
<dbReference type="REBASE" id="276259">
    <property type="entry name" value="S.SspZ022ORF8490P"/>
</dbReference>
<dbReference type="GO" id="GO:0003677">
    <property type="term" value="F:DNA binding"/>
    <property type="evidence" value="ECO:0007669"/>
    <property type="project" value="UniProtKB-KW"/>
</dbReference>
<accession>A0A3G2JH52</accession>
<evidence type="ECO:0000256" key="1">
    <source>
        <dbReference type="ARBA" id="ARBA00022747"/>
    </source>
</evidence>
<dbReference type="OrthoDB" id="9798929at2"/>
<evidence type="ECO:0008006" key="5">
    <source>
        <dbReference type="Google" id="ProtNLM"/>
    </source>
</evidence>
<dbReference type="InterPro" id="IPR052021">
    <property type="entry name" value="Type-I_RS_S_subunit"/>
</dbReference>
<keyword evidence="1" id="KW-0680">Restriction system</keyword>
<dbReference type="RefSeq" id="WP_121786451.1">
    <property type="nucleotide sequence ID" value="NZ_CP033073.1"/>
</dbReference>
<dbReference type="SUPFAM" id="SSF116734">
    <property type="entry name" value="DNA methylase specificity domain"/>
    <property type="match status" value="2"/>
</dbReference>
<dbReference type="EMBL" id="CP033073">
    <property type="protein sequence ID" value="AYN38947.1"/>
    <property type="molecule type" value="Genomic_DNA"/>
</dbReference>
<organism evidence="3 4">
    <name type="scientific">Streptomyces dangxiongensis</name>
    <dbReference type="NCBI Taxonomy" id="1442032"/>
    <lineage>
        <taxon>Bacteria</taxon>
        <taxon>Bacillati</taxon>
        <taxon>Actinomycetota</taxon>
        <taxon>Actinomycetes</taxon>
        <taxon>Kitasatosporales</taxon>
        <taxon>Streptomycetaceae</taxon>
        <taxon>Streptomyces</taxon>
    </lineage>
</organism>
<gene>
    <name evidence="3" type="ORF">D9753_08495</name>
</gene>
<evidence type="ECO:0000313" key="4">
    <source>
        <dbReference type="Proteomes" id="UP000268329"/>
    </source>
</evidence>
<dbReference type="InterPro" id="IPR044946">
    <property type="entry name" value="Restrct_endonuc_typeI_TRD_sf"/>
</dbReference>
<dbReference type="Gene3D" id="3.90.220.20">
    <property type="entry name" value="DNA methylase specificity domains"/>
    <property type="match status" value="2"/>
</dbReference>
<dbReference type="PANTHER" id="PTHR30408:SF12">
    <property type="entry name" value="TYPE I RESTRICTION ENZYME MJAVIII SPECIFICITY SUBUNIT"/>
    <property type="match status" value="1"/>
</dbReference>
<keyword evidence="4" id="KW-1185">Reference proteome</keyword>
<dbReference type="KEGG" id="sdd:D9753_08495"/>
<evidence type="ECO:0000313" key="3">
    <source>
        <dbReference type="EMBL" id="AYN38947.1"/>
    </source>
</evidence>
<keyword evidence="2" id="KW-0238">DNA-binding</keyword>